<protein>
    <submittedName>
        <fullName evidence="7">PIN domain nuclease</fullName>
    </submittedName>
</protein>
<sequence length="133" mass="15369">MILVDTSVLIGYFKGAVGKAYQQFDEIIENNVPFGINNVIYQEILQGSKTEKEFDELKEYLQTVLFYDIHNGNHSYEKAAFMYFKCRKAGVTVRSSIDLIIAQTAIENNLYLLHSDNDFVNISKVIKELRLYK</sequence>
<dbReference type="KEGG" id="bhc:JFL75_05575"/>
<dbReference type="CDD" id="cd18762">
    <property type="entry name" value="PIN_MtVapC3-like"/>
    <property type="match status" value="1"/>
</dbReference>
<dbReference type="PANTHER" id="PTHR42740:SF1">
    <property type="entry name" value="RIBONUCLEASE VAPC3"/>
    <property type="match status" value="1"/>
</dbReference>
<evidence type="ECO:0000256" key="4">
    <source>
        <dbReference type="ARBA" id="ARBA00022801"/>
    </source>
</evidence>
<dbReference type="GO" id="GO:0016787">
    <property type="term" value="F:hydrolase activity"/>
    <property type="evidence" value="ECO:0007669"/>
    <property type="project" value="UniProtKB-KW"/>
</dbReference>
<keyword evidence="4" id="KW-0378">Hydrolase</keyword>
<dbReference type="InterPro" id="IPR029060">
    <property type="entry name" value="PIN-like_dom_sf"/>
</dbReference>
<dbReference type="Gene3D" id="3.40.50.1010">
    <property type="entry name" value="5'-nuclease"/>
    <property type="match status" value="1"/>
</dbReference>
<dbReference type="Proteomes" id="UP000595917">
    <property type="component" value="Chromosome"/>
</dbReference>
<dbReference type="PANTHER" id="PTHR42740">
    <property type="entry name" value="RIBONUCLEASE VAPC3"/>
    <property type="match status" value="1"/>
</dbReference>
<evidence type="ECO:0000313" key="7">
    <source>
        <dbReference type="EMBL" id="QQO10389.1"/>
    </source>
</evidence>
<feature type="domain" description="PIN" evidence="6">
    <location>
        <begin position="2"/>
        <end position="124"/>
    </location>
</feature>
<evidence type="ECO:0000256" key="5">
    <source>
        <dbReference type="ARBA" id="ARBA00022842"/>
    </source>
</evidence>
<dbReference type="AlphaFoldDB" id="A0A7T7XQ39"/>
<organism evidence="7 8">
    <name type="scientific">Breznakiella homolactica</name>
    <dbReference type="NCBI Taxonomy" id="2798577"/>
    <lineage>
        <taxon>Bacteria</taxon>
        <taxon>Pseudomonadati</taxon>
        <taxon>Spirochaetota</taxon>
        <taxon>Spirochaetia</taxon>
        <taxon>Spirochaetales</taxon>
        <taxon>Breznakiellaceae</taxon>
        <taxon>Breznakiella</taxon>
    </lineage>
</organism>
<evidence type="ECO:0000256" key="2">
    <source>
        <dbReference type="ARBA" id="ARBA00022722"/>
    </source>
</evidence>
<keyword evidence="2" id="KW-0540">Nuclease</keyword>
<dbReference type="Pfam" id="PF01850">
    <property type="entry name" value="PIN"/>
    <property type="match status" value="1"/>
</dbReference>
<keyword evidence="8" id="KW-1185">Reference proteome</keyword>
<dbReference type="RefSeq" id="WP_215627693.1">
    <property type="nucleotide sequence ID" value="NZ_CP067089.2"/>
</dbReference>
<dbReference type="InterPro" id="IPR051749">
    <property type="entry name" value="PINc/VapC_TA_RNase"/>
</dbReference>
<name>A0A7T7XQ39_9SPIR</name>
<reference evidence="7" key="1">
    <citation type="submission" date="2021-01" db="EMBL/GenBank/DDBJ databases">
        <title>Description of Breznakiella homolactica.</title>
        <authorList>
            <person name="Song Y."/>
            <person name="Brune A."/>
        </authorList>
    </citation>
    <scope>NUCLEOTIDE SEQUENCE</scope>
    <source>
        <strain evidence="7">RmG30</strain>
    </source>
</reference>
<dbReference type="EMBL" id="CP067089">
    <property type="protein sequence ID" value="QQO10389.1"/>
    <property type="molecule type" value="Genomic_DNA"/>
</dbReference>
<keyword evidence="5" id="KW-0460">Magnesium</keyword>
<proteinExistence type="predicted"/>
<dbReference type="SUPFAM" id="SSF88723">
    <property type="entry name" value="PIN domain-like"/>
    <property type="match status" value="1"/>
</dbReference>
<keyword evidence="1" id="KW-1277">Toxin-antitoxin system</keyword>
<dbReference type="GO" id="GO:0004540">
    <property type="term" value="F:RNA nuclease activity"/>
    <property type="evidence" value="ECO:0007669"/>
    <property type="project" value="TreeGrafter"/>
</dbReference>
<evidence type="ECO:0000256" key="1">
    <source>
        <dbReference type="ARBA" id="ARBA00022649"/>
    </source>
</evidence>
<dbReference type="InterPro" id="IPR002716">
    <property type="entry name" value="PIN_dom"/>
</dbReference>
<evidence type="ECO:0000256" key="3">
    <source>
        <dbReference type="ARBA" id="ARBA00022723"/>
    </source>
</evidence>
<keyword evidence="3" id="KW-0479">Metal-binding</keyword>
<accession>A0A7T7XQ39</accession>
<dbReference type="GO" id="GO:0046872">
    <property type="term" value="F:metal ion binding"/>
    <property type="evidence" value="ECO:0007669"/>
    <property type="project" value="UniProtKB-KW"/>
</dbReference>
<evidence type="ECO:0000259" key="6">
    <source>
        <dbReference type="Pfam" id="PF01850"/>
    </source>
</evidence>
<gene>
    <name evidence="7" type="ORF">JFL75_05575</name>
</gene>
<evidence type="ECO:0000313" key="8">
    <source>
        <dbReference type="Proteomes" id="UP000595917"/>
    </source>
</evidence>